<dbReference type="InterPro" id="IPR012094">
    <property type="entry name" value="tRNA_Ile_lys_synt"/>
</dbReference>
<keyword evidence="9" id="KW-1185">Reference proteome</keyword>
<dbReference type="GO" id="GO:0005737">
    <property type="term" value="C:cytoplasm"/>
    <property type="evidence" value="ECO:0007669"/>
    <property type="project" value="UniProtKB-SubCell"/>
</dbReference>
<comment type="function">
    <text evidence="6">Ligates lysine onto the cytidine present at position 34 of the AUA codon-specific tRNA(Ile) that contains the anticodon CAU, in an ATP-dependent manner. Cytidine is converted to lysidine, thus changing the amino acid specificity of the tRNA from methionine to isoleucine.</text>
</comment>
<dbReference type="SUPFAM" id="SSF52402">
    <property type="entry name" value="Adenine nucleotide alpha hydrolases-like"/>
    <property type="match status" value="1"/>
</dbReference>
<dbReference type="RefSeq" id="WP_117924328.1">
    <property type="nucleotide sequence ID" value="NZ_JAOQJZ010000012.1"/>
</dbReference>
<evidence type="ECO:0000256" key="3">
    <source>
        <dbReference type="ARBA" id="ARBA00022741"/>
    </source>
</evidence>
<gene>
    <name evidence="6 8" type="primary">tilS</name>
    <name evidence="8" type="ORF">OCV57_11300</name>
</gene>
<sequence>MMNNFLVKVASTIEKFNMANKSERLLVCLSGGADSVTLLLCLYELGYDVCACHVNHHLRGEESDRDQHFCEKLCEKLGVELKVFHADVVGYCKEHSVSTEEGARKLRYDFFDSIGADKICTAHSLSDCLETAIFNLARGTGLKGICGIPPVRGNIIRPLINCTRQEIEDFLKERGQDFVTDSTNLTDDYTRNKIRHLVVPRLAELNSSLFGSYSMTADRLRTDSDYLESQGLEAFEKAVLPKGYDALCLRQLHESVRRRAIMHILEKEGLTVSHDSIEDIDRLILDVGKANVKGGVFAVCSKGVLSFVKGEMLENSTIRSVNVSGEGVYQFGNREIEFKIYPFDGKIANVHKKFANCCLDYDKIKGEIVVENRREGEKIRLVNRDFDSDVRKLVNKYFRLEDRSSAVILKDSQGVVFVEGSGAAERVKIDSETVKILAFTIK</sequence>
<dbReference type="InterPro" id="IPR011063">
    <property type="entry name" value="TilS/TtcA_N"/>
</dbReference>
<organism evidence="8 9">
    <name type="scientific">Hominimerdicola aceti</name>
    <dbReference type="NCBI Taxonomy" id="2981726"/>
    <lineage>
        <taxon>Bacteria</taxon>
        <taxon>Bacillati</taxon>
        <taxon>Bacillota</taxon>
        <taxon>Clostridia</taxon>
        <taxon>Eubacteriales</taxon>
        <taxon>Oscillospiraceae</taxon>
        <taxon>Hominimerdicola</taxon>
    </lineage>
</organism>
<dbReference type="EC" id="6.3.4.19" evidence="6"/>
<feature type="domain" description="tRNA(Ile)-lysidine/2-thiocytidine synthase N-terminal" evidence="7">
    <location>
        <begin position="25"/>
        <end position="196"/>
    </location>
</feature>
<evidence type="ECO:0000259" key="7">
    <source>
        <dbReference type="Pfam" id="PF01171"/>
    </source>
</evidence>
<dbReference type="EMBL" id="JAOQJZ010000012">
    <property type="protein sequence ID" value="MCU6706506.1"/>
    <property type="molecule type" value="Genomic_DNA"/>
</dbReference>
<dbReference type="AlphaFoldDB" id="A0AAE3IJR1"/>
<keyword evidence="4 6" id="KW-0067">ATP-binding</keyword>
<keyword evidence="1 6" id="KW-0436">Ligase</keyword>
<dbReference type="Gene3D" id="3.40.50.620">
    <property type="entry name" value="HUPs"/>
    <property type="match status" value="1"/>
</dbReference>
<dbReference type="PANTHER" id="PTHR43033:SF1">
    <property type="entry name" value="TRNA(ILE)-LYSIDINE SYNTHASE-RELATED"/>
    <property type="match status" value="1"/>
</dbReference>
<dbReference type="GO" id="GO:0006400">
    <property type="term" value="P:tRNA modification"/>
    <property type="evidence" value="ECO:0007669"/>
    <property type="project" value="UniProtKB-UniRule"/>
</dbReference>
<name>A0AAE3IJR1_9FIRM</name>
<dbReference type="Proteomes" id="UP001208131">
    <property type="component" value="Unassembled WGS sequence"/>
</dbReference>
<evidence type="ECO:0000256" key="2">
    <source>
        <dbReference type="ARBA" id="ARBA00022694"/>
    </source>
</evidence>
<evidence type="ECO:0000313" key="8">
    <source>
        <dbReference type="EMBL" id="MCU6706506.1"/>
    </source>
</evidence>
<dbReference type="GO" id="GO:0005524">
    <property type="term" value="F:ATP binding"/>
    <property type="evidence" value="ECO:0007669"/>
    <property type="project" value="UniProtKB-UniRule"/>
</dbReference>
<dbReference type="Gene3D" id="1.20.59.20">
    <property type="match status" value="1"/>
</dbReference>
<dbReference type="InterPro" id="IPR012795">
    <property type="entry name" value="tRNA_Ile_lys_synt_N"/>
</dbReference>
<comment type="similarity">
    <text evidence="6">Belongs to the tRNA(Ile)-lysidine synthase family.</text>
</comment>
<evidence type="ECO:0000256" key="6">
    <source>
        <dbReference type="HAMAP-Rule" id="MF_01161"/>
    </source>
</evidence>
<proteinExistence type="inferred from homology"/>
<dbReference type="CDD" id="cd01992">
    <property type="entry name" value="TilS_N"/>
    <property type="match status" value="1"/>
</dbReference>
<dbReference type="Pfam" id="PF01171">
    <property type="entry name" value="ATP_bind_3"/>
    <property type="match status" value="1"/>
</dbReference>
<dbReference type="SUPFAM" id="SSF82829">
    <property type="entry name" value="MesJ substrate recognition domain-like"/>
    <property type="match status" value="1"/>
</dbReference>
<protein>
    <recommendedName>
        <fullName evidence="6">tRNA(Ile)-lysidine synthase</fullName>
        <ecNumber evidence="6">6.3.4.19</ecNumber>
    </recommendedName>
    <alternativeName>
        <fullName evidence="6">tRNA(Ile)-2-lysyl-cytidine synthase</fullName>
    </alternativeName>
    <alternativeName>
        <fullName evidence="6">tRNA(Ile)-lysidine synthetase</fullName>
    </alternativeName>
</protein>
<dbReference type="InterPro" id="IPR014729">
    <property type="entry name" value="Rossmann-like_a/b/a_fold"/>
</dbReference>
<dbReference type="PANTHER" id="PTHR43033">
    <property type="entry name" value="TRNA(ILE)-LYSIDINE SYNTHASE-RELATED"/>
    <property type="match status" value="1"/>
</dbReference>
<keyword evidence="3 6" id="KW-0547">Nucleotide-binding</keyword>
<dbReference type="NCBIfam" id="TIGR02432">
    <property type="entry name" value="lysidine_TilS_N"/>
    <property type="match status" value="1"/>
</dbReference>
<evidence type="ECO:0000256" key="5">
    <source>
        <dbReference type="ARBA" id="ARBA00048539"/>
    </source>
</evidence>
<reference evidence="8 9" key="1">
    <citation type="journal article" date="2021" name="ISME Commun">
        <title>Automated analysis of genomic sequences facilitates high-throughput and comprehensive description of bacteria.</title>
        <authorList>
            <person name="Hitch T.C.A."/>
        </authorList>
    </citation>
    <scope>NUCLEOTIDE SEQUENCE [LARGE SCALE GENOMIC DNA]</scope>
    <source>
        <strain evidence="8 9">Sanger_31</strain>
    </source>
</reference>
<evidence type="ECO:0000313" key="9">
    <source>
        <dbReference type="Proteomes" id="UP001208131"/>
    </source>
</evidence>
<accession>A0AAE3IJR1</accession>
<comment type="catalytic activity">
    <reaction evidence="5 6">
        <text>cytidine(34) in tRNA(Ile2) + L-lysine + ATP = lysidine(34) in tRNA(Ile2) + AMP + diphosphate + H(+)</text>
        <dbReference type="Rhea" id="RHEA:43744"/>
        <dbReference type="Rhea" id="RHEA-COMP:10625"/>
        <dbReference type="Rhea" id="RHEA-COMP:10670"/>
        <dbReference type="ChEBI" id="CHEBI:15378"/>
        <dbReference type="ChEBI" id="CHEBI:30616"/>
        <dbReference type="ChEBI" id="CHEBI:32551"/>
        <dbReference type="ChEBI" id="CHEBI:33019"/>
        <dbReference type="ChEBI" id="CHEBI:82748"/>
        <dbReference type="ChEBI" id="CHEBI:83665"/>
        <dbReference type="ChEBI" id="CHEBI:456215"/>
        <dbReference type="EC" id="6.3.4.19"/>
    </reaction>
</comment>
<comment type="domain">
    <text evidence="6">The N-terminal region contains the highly conserved SGGXDS motif, predicted to be a P-loop motif involved in ATP binding.</text>
</comment>
<evidence type="ECO:0000256" key="1">
    <source>
        <dbReference type="ARBA" id="ARBA00022598"/>
    </source>
</evidence>
<dbReference type="GO" id="GO:0032267">
    <property type="term" value="F:tRNA(Ile)-lysidine synthase activity"/>
    <property type="evidence" value="ECO:0007669"/>
    <property type="project" value="UniProtKB-EC"/>
</dbReference>
<feature type="binding site" evidence="6">
    <location>
        <begin position="30"/>
        <end position="35"/>
    </location>
    <ligand>
        <name>ATP</name>
        <dbReference type="ChEBI" id="CHEBI:30616"/>
    </ligand>
</feature>
<comment type="subcellular location">
    <subcellularLocation>
        <location evidence="6">Cytoplasm</location>
    </subcellularLocation>
</comment>
<dbReference type="HAMAP" id="MF_01161">
    <property type="entry name" value="tRNA_Ile_lys_synt"/>
    <property type="match status" value="1"/>
</dbReference>
<keyword evidence="2 6" id="KW-0819">tRNA processing</keyword>
<keyword evidence="6" id="KW-0963">Cytoplasm</keyword>
<comment type="caution">
    <text evidence="8">The sequence shown here is derived from an EMBL/GenBank/DDBJ whole genome shotgun (WGS) entry which is preliminary data.</text>
</comment>
<evidence type="ECO:0000256" key="4">
    <source>
        <dbReference type="ARBA" id="ARBA00022840"/>
    </source>
</evidence>